<evidence type="ECO:0000313" key="6">
    <source>
        <dbReference type="Proteomes" id="UP001632037"/>
    </source>
</evidence>
<dbReference type="PANTHER" id="PTHR43544:SF7">
    <property type="entry name" value="NADB-LER2"/>
    <property type="match status" value="1"/>
</dbReference>
<keyword evidence="1" id="KW-0521">NADP</keyword>
<dbReference type="SMART" id="SM00822">
    <property type="entry name" value="PKS_KR"/>
    <property type="match status" value="1"/>
</dbReference>
<dbReference type="AlphaFoldDB" id="A0ABD3FD69"/>
<evidence type="ECO:0000256" key="1">
    <source>
        <dbReference type="ARBA" id="ARBA00022857"/>
    </source>
</evidence>
<reference evidence="5 6" key="1">
    <citation type="submission" date="2024-09" db="EMBL/GenBank/DDBJ databases">
        <title>Genome sequencing and assembly of Phytophthora oleae, isolate VK10A, causative agent of rot of olive drupes.</title>
        <authorList>
            <person name="Conti Taguali S."/>
            <person name="Riolo M."/>
            <person name="La Spada F."/>
            <person name="Cacciola S.O."/>
            <person name="Dionisio G."/>
        </authorList>
    </citation>
    <scope>NUCLEOTIDE SEQUENCE [LARGE SCALE GENOMIC DNA]</scope>
    <source>
        <strain evidence="5 6">VK10A</strain>
    </source>
</reference>
<dbReference type="PRINTS" id="PR00080">
    <property type="entry name" value="SDRFAMILY"/>
</dbReference>
<organism evidence="5 6">
    <name type="scientific">Phytophthora oleae</name>
    <dbReference type="NCBI Taxonomy" id="2107226"/>
    <lineage>
        <taxon>Eukaryota</taxon>
        <taxon>Sar</taxon>
        <taxon>Stramenopiles</taxon>
        <taxon>Oomycota</taxon>
        <taxon>Peronosporomycetes</taxon>
        <taxon>Peronosporales</taxon>
        <taxon>Peronosporaceae</taxon>
        <taxon>Phytophthora</taxon>
    </lineage>
</organism>
<proteinExistence type="inferred from homology"/>
<comment type="similarity">
    <text evidence="3">Belongs to the short-chain dehydrogenases/reductases (SDR) family.</text>
</comment>
<dbReference type="PANTHER" id="PTHR43544">
    <property type="entry name" value="SHORT-CHAIN DEHYDROGENASE/REDUCTASE"/>
    <property type="match status" value="1"/>
</dbReference>
<sequence>MALKTVLITGSNRGLGLSFAKFYTKAGWNVIATARQGADLTDVMISKLERLSPFKVIPMDVRDESSVVEMARELKDVPIDLLINNAGTFTGSGNMSSTSKDDLMTEFEVHAVGPFLVTRALLPNLTLASKSNGKDGARVAHLSSVWASIETGSGPYAYAASKAALHMINHRMADDMKRHHITAILLDPGYVATNLPRSSYEAEADRVVSSMARIIEKAKMKDTGKFFHFEGHQVPW</sequence>
<keyword evidence="2" id="KW-0560">Oxidoreductase</keyword>
<dbReference type="PRINTS" id="PR00081">
    <property type="entry name" value="GDHRDH"/>
</dbReference>
<dbReference type="Gene3D" id="3.40.50.720">
    <property type="entry name" value="NAD(P)-binding Rossmann-like Domain"/>
    <property type="match status" value="1"/>
</dbReference>
<dbReference type="InterPro" id="IPR036291">
    <property type="entry name" value="NAD(P)-bd_dom_sf"/>
</dbReference>
<dbReference type="InterPro" id="IPR057326">
    <property type="entry name" value="KR_dom"/>
</dbReference>
<dbReference type="InterPro" id="IPR002347">
    <property type="entry name" value="SDR_fam"/>
</dbReference>
<protein>
    <recommendedName>
        <fullName evidence="4">Ketoreductase domain-containing protein</fullName>
    </recommendedName>
</protein>
<keyword evidence="6" id="KW-1185">Reference proteome</keyword>
<evidence type="ECO:0000259" key="4">
    <source>
        <dbReference type="SMART" id="SM00822"/>
    </source>
</evidence>
<accession>A0ABD3FD69</accession>
<dbReference type="EMBL" id="JBIMZQ010000028">
    <property type="protein sequence ID" value="KAL3663429.1"/>
    <property type="molecule type" value="Genomic_DNA"/>
</dbReference>
<dbReference type="InterPro" id="IPR051468">
    <property type="entry name" value="Fungal_SecMetab_SDRs"/>
</dbReference>
<evidence type="ECO:0000256" key="2">
    <source>
        <dbReference type="ARBA" id="ARBA00023002"/>
    </source>
</evidence>
<evidence type="ECO:0000256" key="3">
    <source>
        <dbReference type="RuleBase" id="RU000363"/>
    </source>
</evidence>
<gene>
    <name evidence="5" type="ORF">V7S43_011834</name>
</gene>
<dbReference type="CDD" id="cd05325">
    <property type="entry name" value="carb_red_sniffer_like_SDR_c"/>
    <property type="match status" value="1"/>
</dbReference>
<dbReference type="SUPFAM" id="SSF51735">
    <property type="entry name" value="NAD(P)-binding Rossmann-fold domains"/>
    <property type="match status" value="1"/>
</dbReference>
<dbReference type="Pfam" id="PF00106">
    <property type="entry name" value="adh_short"/>
    <property type="match status" value="1"/>
</dbReference>
<evidence type="ECO:0000313" key="5">
    <source>
        <dbReference type="EMBL" id="KAL3663429.1"/>
    </source>
</evidence>
<feature type="domain" description="Ketoreductase" evidence="4">
    <location>
        <begin position="4"/>
        <end position="194"/>
    </location>
</feature>
<dbReference type="Proteomes" id="UP001632037">
    <property type="component" value="Unassembled WGS sequence"/>
</dbReference>
<name>A0ABD3FD69_9STRA</name>
<dbReference type="GO" id="GO:0016491">
    <property type="term" value="F:oxidoreductase activity"/>
    <property type="evidence" value="ECO:0007669"/>
    <property type="project" value="UniProtKB-KW"/>
</dbReference>
<comment type="caution">
    <text evidence="5">The sequence shown here is derived from an EMBL/GenBank/DDBJ whole genome shotgun (WGS) entry which is preliminary data.</text>
</comment>